<feature type="transmembrane region" description="Helical" evidence="1">
    <location>
        <begin position="46"/>
        <end position="67"/>
    </location>
</feature>
<comment type="caution">
    <text evidence="3">The sequence shown here is derived from an EMBL/GenBank/DDBJ whole genome shotgun (WGS) entry which is preliminary data.</text>
</comment>
<feature type="signal peptide" evidence="2">
    <location>
        <begin position="1"/>
        <end position="22"/>
    </location>
</feature>
<evidence type="ECO:0000313" key="4">
    <source>
        <dbReference type="Proteomes" id="UP000267077"/>
    </source>
</evidence>
<feature type="chain" id="PRO_5018730618" description="Methyltransferase" evidence="2">
    <location>
        <begin position="23"/>
        <end position="72"/>
    </location>
</feature>
<keyword evidence="1" id="KW-1133">Transmembrane helix</keyword>
<evidence type="ECO:0000256" key="2">
    <source>
        <dbReference type="SAM" id="SignalP"/>
    </source>
</evidence>
<dbReference type="AlphaFoldDB" id="A0A3S0QZN7"/>
<dbReference type="InterPro" id="IPR008020">
    <property type="entry name" value="G8P"/>
</dbReference>
<accession>A0A3S0QZN7</accession>
<dbReference type="RefSeq" id="WP_126672312.1">
    <property type="nucleotide sequence ID" value="NZ_RYZR01000002.1"/>
</dbReference>
<dbReference type="Pfam" id="PF05356">
    <property type="entry name" value="Phage_Coat_B"/>
    <property type="match status" value="1"/>
</dbReference>
<keyword evidence="1" id="KW-0812">Transmembrane</keyword>
<evidence type="ECO:0000256" key="1">
    <source>
        <dbReference type="SAM" id="Phobius"/>
    </source>
</evidence>
<protein>
    <recommendedName>
        <fullName evidence="5">Methyltransferase</fullName>
    </recommendedName>
</protein>
<keyword evidence="1" id="KW-0472">Membrane</keyword>
<keyword evidence="4" id="KW-1185">Reference proteome</keyword>
<evidence type="ECO:0000313" key="3">
    <source>
        <dbReference type="EMBL" id="RUL66813.1"/>
    </source>
</evidence>
<dbReference type="Proteomes" id="UP000267077">
    <property type="component" value="Unassembled WGS sequence"/>
</dbReference>
<gene>
    <name evidence="3" type="ORF">EKH79_03105</name>
</gene>
<sequence>MFKKLKGALLGLVAMGPVAAFAQGTGSTTTIDPTSIVATLTANEPAIVAVGSAVIGVVALIASIRFVRRAVV</sequence>
<organism evidence="3 4">
    <name type="scientific">Dyella dinghuensis</name>
    <dbReference type="NCBI Taxonomy" id="1920169"/>
    <lineage>
        <taxon>Bacteria</taxon>
        <taxon>Pseudomonadati</taxon>
        <taxon>Pseudomonadota</taxon>
        <taxon>Gammaproteobacteria</taxon>
        <taxon>Lysobacterales</taxon>
        <taxon>Rhodanobacteraceae</taxon>
        <taxon>Dyella</taxon>
    </lineage>
</organism>
<reference evidence="3 4" key="1">
    <citation type="submission" date="2018-12" db="EMBL/GenBank/DDBJ databases">
        <title>Dyella dinghuensis sp. nov. DHOA06 and Dyella choica sp. nov. 4M-K27, isolated from forest soil.</title>
        <authorList>
            <person name="Qiu L.-H."/>
            <person name="Gao Z.-H."/>
        </authorList>
    </citation>
    <scope>NUCLEOTIDE SEQUENCE [LARGE SCALE GENOMIC DNA]</scope>
    <source>
        <strain evidence="3 4">DHOA06</strain>
    </source>
</reference>
<dbReference type="EMBL" id="RYZR01000002">
    <property type="protein sequence ID" value="RUL66813.1"/>
    <property type="molecule type" value="Genomic_DNA"/>
</dbReference>
<evidence type="ECO:0008006" key="5">
    <source>
        <dbReference type="Google" id="ProtNLM"/>
    </source>
</evidence>
<proteinExistence type="predicted"/>
<keyword evidence="2" id="KW-0732">Signal</keyword>
<name>A0A3S0QZN7_9GAMM</name>